<dbReference type="SUPFAM" id="SSF53092">
    <property type="entry name" value="Creatinase/prolidase N-terminal domain"/>
    <property type="match status" value="1"/>
</dbReference>
<dbReference type="EMBL" id="NQYH01000008">
    <property type="protein sequence ID" value="RIY40497.1"/>
    <property type="molecule type" value="Genomic_DNA"/>
</dbReference>
<gene>
    <name evidence="3" type="ORF">CJP73_10215</name>
</gene>
<dbReference type="SUPFAM" id="SSF55920">
    <property type="entry name" value="Creatinase/aminopeptidase"/>
    <property type="match status" value="1"/>
</dbReference>
<feature type="domain" description="Peptidase M24" evidence="1">
    <location>
        <begin position="172"/>
        <end position="367"/>
    </location>
</feature>
<dbReference type="Pfam" id="PF00557">
    <property type="entry name" value="Peptidase_M24"/>
    <property type="match status" value="1"/>
</dbReference>
<comment type="caution">
    <text evidence="3">The sequence shown here is derived from an EMBL/GenBank/DDBJ whole genome shotgun (WGS) entry which is preliminary data.</text>
</comment>
<evidence type="ECO:0000313" key="4">
    <source>
        <dbReference type="Proteomes" id="UP000266206"/>
    </source>
</evidence>
<dbReference type="OrthoDB" id="9806388at2"/>
<evidence type="ECO:0008006" key="5">
    <source>
        <dbReference type="Google" id="ProtNLM"/>
    </source>
</evidence>
<dbReference type="RefSeq" id="WP_119516353.1">
    <property type="nucleotide sequence ID" value="NZ_NQYH01000008.1"/>
</dbReference>
<evidence type="ECO:0000259" key="2">
    <source>
        <dbReference type="Pfam" id="PF01321"/>
    </source>
</evidence>
<accession>A0A3A1YWR2</accession>
<dbReference type="InterPro" id="IPR036005">
    <property type="entry name" value="Creatinase/aminopeptidase-like"/>
</dbReference>
<name>A0A3A1YWR2_9BURK</name>
<dbReference type="Pfam" id="PF01321">
    <property type="entry name" value="Creatinase_N"/>
    <property type="match status" value="1"/>
</dbReference>
<feature type="domain" description="Creatinase N-terminal" evidence="2">
    <location>
        <begin position="13"/>
        <end position="163"/>
    </location>
</feature>
<dbReference type="PANTHER" id="PTHR46112:SF2">
    <property type="entry name" value="XAA-PRO AMINOPEPTIDASE P-RELATED"/>
    <property type="match status" value="1"/>
</dbReference>
<dbReference type="Gene3D" id="3.90.230.10">
    <property type="entry name" value="Creatinase/methionine aminopeptidase superfamily"/>
    <property type="match status" value="1"/>
</dbReference>
<proteinExistence type="predicted"/>
<dbReference type="InterPro" id="IPR000994">
    <property type="entry name" value="Pept_M24"/>
</dbReference>
<dbReference type="InterPro" id="IPR050659">
    <property type="entry name" value="Peptidase_M24B"/>
</dbReference>
<evidence type="ECO:0000259" key="1">
    <source>
        <dbReference type="Pfam" id="PF00557"/>
    </source>
</evidence>
<dbReference type="InterPro" id="IPR029149">
    <property type="entry name" value="Creatin/AminoP/Spt16_N"/>
</dbReference>
<sequence length="386" mass="43080">MTLPMPVDEHANRVAKARSLMAQANVDALIVTDPVTYGYFTGNRVPAWMKARPSIFILPASGEPALITWSGPQMFARLYNKPFPSWVQDKVIYPDVPFTREPRTDWGIHGVLADRGLTKGRLAIEMGRNTWLGIPLNDFTLLREQVPQAEFVDSSEIVWGCRMTKSEWEVACLEHVCVIGQKAWYAVLEEVQVGMTPREVQQRILQRYLEFGADIDSGPPMAMGANGPNGTFQKGDILYLDGGPAFQGYQMDITRRAVFGTPSERQRHEHEEMWDIMFEVIDRMKPGVSMAELFEFSSKRMAQVKGWRDYADHPAKRIGHGIGLESEPPSMSAVDETLLAEGMVLTPEPKLESVDGLVNPEEQVAVTATGCRLLSDDTGGRLIVIA</sequence>
<dbReference type="AlphaFoldDB" id="A0A3A1YWR2"/>
<dbReference type="PANTHER" id="PTHR46112">
    <property type="entry name" value="AMINOPEPTIDASE"/>
    <property type="match status" value="1"/>
</dbReference>
<dbReference type="InterPro" id="IPR000587">
    <property type="entry name" value="Creatinase_N"/>
</dbReference>
<dbReference type="CDD" id="cd01066">
    <property type="entry name" value="APP_MetAP"/>
    <property type="match status" value="1"/>
</dbReference>
<organism evidence="3 4">
    <name type="scientific">Neopusillimonas maritima</name>
    <dbReference type="NCBI Taxonomy" id="2026239"/>
    <lineage>
        <taxon>Bacteria</taxon>
        <taxon>Pseudomonadati</taxon>
        <taxon>Pseudomonadota</taxon>
        <taxon>Betaproteobacteria</taxon>
        <taxon>Burkholderiales</taxon>
        <taxon>Alcaligenaceae</taxon>
        <taxon>Neopusillimonas</taxon>
    </lineage>
</organism>
<dbReference type="Proteomes" id="UP000266206">
    <property type="component" value="Unassembled WGS sequence"/>
</dbReference>
<dbReference type="Gene3D" id="3.40.350.10">
    <property type="entry name" value="Creatinase/prolidase N-terminal domain"/>
    <property type="match status" value="1"/>
</dbReference>
<evidence type="ECO:0000313" key="3">
    <source>
        <dbReference type="EMBL" id="RIY40497.1"/>
    </source>
</evidence>
<reference evidence="3 4" key="1">
    <citation type="submission" date="2017-08" db="EMBL/GenBank/DDBJ databases">
        <title>Pusillimonas indicus sp. nov., a member of the family Alcaligenaceae isolated from surface seawater.</title>
        <authorList>
            <person name="Li J."/>
        </authorList>
    </citation>
    <scope>NUCLEOTIDE SEQUENCE [LARGE SCALE GENOMIC DNA]</scope>
    <source>
        <strain evidence="3 4">L52-1-41</strain>
    </source>
</reference>
<protein>
    <recommendedName>
        <fullName evidence="5">Peptidase M24</fullName>
    </recommendedName>
</protein>